<dbReference type="PANTHER" id="PTHR42718:SF9">
    <property type="entry name" value="MAJOR FACILITATOR SUPERFAMILY MULTIDRUG TRANSPORTER MFSC"/>
    <property type="match status" value="1"/>
</dbReference>
<feature type="transmembrane region" description="Helical" evidence="8">
    <location>
        <begin position="231"/>
        <end position="248"/>
    </location>
</feature>
<dbReference type="Gene3D" id="1.20.1720.10">
    <property type="entry name" value="Multidrug resistance protein D"/>
    <property type="match status" value="1"/>
</dbReference>
<evidence type="ECO:0000256" key="2">
    <source>
        <dbReference type="ARBA" id="ARBA00008537"/>
    </source>
</evidence>
<feature type="transmembrane region" description="Helical" evidence="8">
    <location>
        <begin position="260"/>
        <end position="281"/>
    </location>
</feature>
<evidence type="ECO:0000256" key="3">
    <source>
        <dbReference type="ARBA" id="ARBA00022448"/>
    </source>
</evidence>
<keyword evidence="4" id="KW-1003">Cell membrane</keyword>
<feature type="transmembrane region" description="Helical" evidence="8">
    <location>
        <begin position="324"/>
        <end position="346"/>
    </location>
</feature>
<evidence type="ECO:0000256" key="5">
    <source>
        <dbReference type="ARBA" id="ARBA00022692"/>
    </source>
</evidence>
<dbReference type="InterPro" id="IPR020846">
    <property type="entry name" value="MFS_dom"/>
</dbReference>
<feature type="transmembrane region" description="Helical" evidence="8">
    <location>
        <begin position="287"/>
        <end position="312"/>
    </location>
</feature>
<evidence type="ECO:0000256" key="1">
    <source>
        <dbReference type="ARBA" id="ARBA00004651"/>
    </source>
</evidence>
<keyword evidence="11" id="KW-1185">Reference proteome</keyword>
<feature type="transmembrane region" description="Helical" evidence="8">
    <location>
        <begin position="191"/>
        <end position="219"/>
    </location>
</feature>
<protein>
    <recommendedName>
        <fullName evidence="9">Major facilitator superfamily (MFS) profile domain-containing protein</fullName>
    </recommendedName>
</protein>
<accession>W4LA10</accession>
<reference evidence="10 11" key="1">
    <citation type="journal article" date="2014" name="Nature">
        <title>An environmental bacterial taxon with a large and distinct metabolic repertoire.</title>
        <authorList>
            <person name="Wilson M.C."/>
            <person name="Mori T."/>
            <person name="Ruckert C."/>
            <person name="Uria A.R."/>
            <person name="Helf M.J."/>
            <person name="Takada K."/>
            <person name="Gernert C."/>
            <person name="Steffens U.A."/>
            <person name="Heycke N."/>
            <person name="Schmitt S."/>
            <person name="Rinke C."/>
            <person name="Helfrich E.J."/>
            <person name="Brachmann A.O."/>
            <person name="Gurgui C."/>
            <person name="Wakimoto T."/>
            <person name="Kracht M."/>
            <person name="Crusemann M."/>
            <person name="Hentschel U."/>
            <person name="Abe I."/>
            <person name="Matsunaga S."/>
            <person name="Kalinowski J."/>
            <person name="Takeyama H."/>
            <person name="Piel J."/>
        </authorList>
    </citation>
    <scope>NUCLEOTIDE SEQUENCE [LARGE SCALE GENOMIC DNA]</scope>
    <source>
        <strain evidence="11">TSY2</strain>
    </source>
</reference>
<dbReference type="PROSITE" id="PS50850">
    <property type="entry name" value="MFS"/>
    <property type="match status" value="1"/>
</dbReference>
<proteinExistence type="inferred from homology"/>
<dbReference type="Proteomes" id="UP000019140">
    <property type="component" value="Unassembled WGS sequence"/>
</dbReference>
<dbReference type="AlphaFoldDB" id="W4LA10"/>
<evidence type="ECO:0000256" key="8">
    <source>
        <dbReference type="SAM" id="Phobius"/>
    </source>
</evidence>
<feature type="transmembrane region" description="Helical" evidence="8">
    <location>
        <begin position="65"/>
        <end position="88"/>
    </location>
</feature>
<dbReference type="HOGENOM" id="CLU_000960_28_0_7"/>
<evidence type="ECO:0000313" key="10">
    <source>
        <dbReference type="EMBL" id="ETW94540.1"/>
    </source>
</evidence>
<feature type="transmembrane region" description="Helical" evidence="8">
    <location>
        <begin position="158"/>
        <end position="179"/>
    </location>
</feature>
<dbReference type="InterPro" id="IPR011701">
    <property type="entry name" value="MFS"/>
</dbReference>
<comment type="subcellular location">
    <subcellularLocation>
        <location evidence="1">Cell membrane</location>
        <topology evidence="1">Multi-pass membrane protein</topology>
    </subcellularLocation>
</comment>
<keyword evidence="6 8" id="KW-1133">Transmembrane helix</keyword>
<feature type="domain" description="Major facilitator superfamily (MFS) profile" evidence="9">
    <location>
        <begin position="1"/>
        <end position="436"/>
    </location>
</feature>
<dbReference type="GO" id="GO:0022857">
    <property type="term" value="F:transmembrane transporter activity"/>
    <property type="evidence" value="ECO:0007669"/>
    <property type="project" value="InterPro"/>
</dbReference>
<dbReference type="InterPro" id="IPR036259">
    <property type="entry name" value="MFS_trans_sf"/>
</dbReference>
<dbReference type="NCBIfam" id="TIGR00711">
    <property type="entry name" value="efflux_EmrB"/>
    <property type="match status" value="1"/>
</dbReference>
<feature type="transmembrane region" description="Helical" evidence="8">
    <location>
        <begin position="127"/>
        <end position="146"/>
    </location>
</feature>
<dbReference type="InterPro" id="IPR004638">
    <property type="entry name" value="EmrB-like"/>
</dbReference>
<name>W4LA10_9BACT</name>
<feature type="transmembrane region" description="Helical" evidence="8">
    <location>
        <begin position="94"/>
        <end position="115"/>
    </location>
</feature>
<dbReference type="Pfam" id="PF07690">
    <property type="entry name" value="MFS_1"/>
    <property type="match status" value="1"/>
</dbReference>
<comment type="similarity">
    <text evidence="2">Belongs to the major facilitator superfamily. EmrB family.</text>
</comment>
<dbReference type="Gene3D" id="1.20.1250.20">
    <property type="entry name" value="MFS general substrate transporter like domains"/>
    <property type="match status" value="1"/>
</dbReference>
<evidence type="ECO:0000313" key="11">
    <source>
        <dbReference type="Proteomes" id="UP000019140"/>
    </source>
</evidence>
<dbReference type="SUPFAM" id="SSF103473">
    <property type="entry name" value="MFS general substrate transporter"/>
    <property type="match status" value="1"/>
</dbReference>
<feature type="transmembrane region" description="Helical" evidence="8">
    <location>
        <begin position="33"/>
        <end position="58"/>
    </location>
</feature>
<comment type="caution">
    <text evidence="10">The sequence shown here is derived from an EMBL/GenBank/DDBJ whole genome shotgun (WGS) entry which is preliminary data.</text>
</comment>
<dbReference type="PANTHER" id="PTHR42718">
    <property type="entry name" value="MAJOR FACILITATOR SUPERFAMILY MULTIDRUG TRANSPORTER MFSC"/>
    <property type="match status" value="1"/>
</dbReference>
<feature type="transmembrane region" description="Helical" evidence="8">
    <location>
        <begin position="414"/>
        <end position="431"/>
    </location>
</feature>
<evidence type="ECO:0000256" key="7">
    <source>
        <dbReference type="ARBA" id="ARBA00023136"/>
    </source>
</evidence>
<dbReference type="PRINTS" id="PR01036">
    <property type="entry name" value="TCRTETB"/>
</dbReference>
<evidence type="ECO:0000259" key="9">
    <source>
        <dbReference type="PROSITE" id="PS50850"/>
    </source>
</evidence>
<keyword evidence="5 8" id="KW-0812">Transmembrane</keyword>
<gene>
    <name evidence="10" type="ORF">ETSY2_49625</name>
</gene>
<keyword evidence="3" id="KW-0813">Transport</keyword>
<organism evidence="10 11">
    <name type="scientific">Candidatus Entotheonella gemina</name>
    <dbReference type="NCBI Taxonomy" id="1429439"/>
    <lineage>
        <taxon>Bacteria</taxon>
        <taxon>Pseudomonadati</taxon>
        <taxon>Nitrospinota/Tectimicrobiota group</taxon>
        <taxon>Candidatus Tectimicrobiota</taxon>
        <taxon>Candidatus Entotheonellia</taxon>
        <taxon>Candidatus Entotheonellales</taxon>
        <taxon>Candidatus Entotheonellaceae</taxon>
        <taxon>Candidatus Entotheonella</taxon>
    </lineage>
</organism>
<sequence length="436" mass="47501">NRLGNRNLYLVSLLTFLVGSTLCAFAWSSSSLIVFRVLQGLGGGPIMPMTVALLAGAFPPEQRGIAVGIMGIGIAFGPGVGPVIGGYLTEHISWRMVFLLMLPPGLLCVTLVLIILPNTREAQQRSLDVIGLLTLSIFLVSLLVALSRGQREGWDAPFIQRLFITAAITLVIFLVWELYTKEPLIDLRIYTNVTFCAVSVLVLIFFMNFMVSIFLQTILLQRLLDYTPARAGYVLLPGALLVAIAFPIAGRLADMFDRRLIMFCALSVFALASYAFTGLSLERPLSWMMGIAALRFVAGSFLFTSATAAALSKLPPEQVRMGSGLLNLMQQGIGGTIGLAMGTTILQRRLTVHRHLLDQEQLASSLSWDEVLSPVRDLVQQAGSLGGLGEAQVQALVHRHLSQQATVAAYQDCYMVVMVLCLASMSMLLLLRKPNR</sequence>
<dbReference type="EMBL" id="AZHX01002453">
    <property type="protein sequence ID" value="ETW94540.1"/>
    <property type="molecule type" value="Genomic_DNA"/>
</dbReference>
<feature type="non-terminal residue" evidence="10">
    <location>
        <position position="1"/>
    </location>
</feature>
<keyword evidence="7 8" id="KW-0472">Membrane</keyword>
<dbReference type="GO" id="GO:0005886">
    <property type="term" value="C:plasma membrane"/>
    <property type="evidence" value="ECO:0007669"/>
    <property type="project" value="UniProtKB-SubCell"/>
</dbReference>
<evidence type="ECO:0000256" key="6">
    <source>
        <dbReference type="ARBA" id="ARBA00022989"/>
    </source>
</evidence>
<evidence type="ECO:0000256" key="4">
    <source>
        <dbReference type="ARBA" id="ARBA00022475"/>
    </source>
</evidence>
<feature type="transmembrane region" description="Helical" evidence="8">
    <location>
        <begin position="7"/>
        <end position="27"/>
    </location>
</feature>